<sequence length="74" mass="8632">MSEKRVEVEYEEYIDDLQEIDVDDYCFVFSPDGTIKAVFVPEHLPFKLPKNITKIIKALGITNLEQFNEDVTIH</sequence>
<name>A0A6J5LJX4_9CAUD</name>
<evidence type="ECO:0000313" key="1">
    <source>
        <dbReference type="EMBL" id="CAB4133377.1"/>
    </source>
</evidence>
<gene>
    <name evidence="1" type="ORF">UFOVP257_162</name>
</gene>
<accession>A0A6J5LJX4</accession>
<proteinExistence type="predicted"/>
<dbReference type="EMBL" id="LR796274">
    <property type="protein sequence ID" value="CAB4133377.1"/>
    <property type="molecule type" value="Genomic_DNA"/>
</dbReference>
<protein>
    <submittedName>
        <fullName evidence="1">Uncharacterized protein</fullName>
    </submittedName>
</protein>
<organism evidence="1">
    <name type="scientific">uncultured Caudovirales phage</name>
    <dbReference type="NCBI Taxonomy" id="2100421"/>
    <lineage>
        <taxon>Viruses</taxon>
        <taxon>Duplodnaviria</taxon>
        <taxon>Heunggongvirae</taxon>
        <taxon>Uroviricota</taxon>
        <taxon>Caudoviricetes</taxon>
        <taxon>Peduoviridae</taxon>
        <taxon>Maltschvirus</taxon>
        <taxon>Maltschvirus maltsch</taxon>
    </lineage>
</organism>
<reference evidence="1" key="1">
    <citation type="submission" date="2020-04" db="EMBL/GenBank/DDBJ databases">
        <authorList>
            <person name="Chiriac C."/>
            <person name="Salcher M."/>
            <person name="Ghai R."/>
            <person name="Kavagutti S V."/>
        </authorList>
    </citation>
    <scope>NUCLEOTIDE SEQUENCE</scope>
</reference>